<dbReference type="GO" id="GO:0031419">
    <property type="term" value="F:cobalamin binding"/>
    <property type="evidence" value="ECO:0007669"/>
    <property type="project" value="InterPro"/>
</dbReference>
<dbReference type="InterPro" id="IPR028991">
    <property type="entry name" value="KamE_N"/>
</dbReference>
<dbReference type="PROSITE" id="PS51332">
    <property type="entry name" value="B12_BINDING"/>
    <property type="match status" value="1"/>
</dbReference>
<name>A0A7V3VTA4_9BACT</name>
<evidence type="ECO:0000313" key="2">
    <source>
        <dbReference type="EMBL" id="HGE75510.1"/>
    </source>
</evidence>
<protein>
    <recommendedName>
        <fullName evidence="1">B12-binding domain-containing protein</fullName>
    </recommendedName>
</protein>
<evidence type="ECO:0000259" key="1">
    <source>
        <dbReference type="PROSITE" id="PS51332"/>
    </source>
</evidence>
<dbReference type="InterPro" id="IPR036843">
    <property type="entry name" value="KamE_N_sf"/>
</dbReference>
<dbReference type="SUPFAM" id="SSF52242">
    <property type="entry name" value="Cobalamin (vitamin B12)-binding domain"/>
    <property type="match status" value="1"/>
</dbReference>
<organism evidence="2">
    <name type="scientific">Mesoaciditoga lauensis</name>
    <dbReference type="NCBI Taxonomy" id="1495039"/>
    <lineage>
        <taxon>Bacteria</taxon>
        <taxon>Thermotogati</taxon>
        <taxon>Thermotogota</taxon>
        <taxon>Thermotogae</taxon>
        <taxon>Mesoaciditogales</taxon>
        <taxon>Mesoaciditogaceae</taxon>
        <taxon>Mesoaciditoga</taxon>
    </lineage>
</organism>
<dbReference type="Pfam" id="PF16554">
    <property type="entry name" value="OAM_dimer"/>
    <property type="match status" value="1"/>
</dbReference>
<dbReference type="SUPFAM" id="SSF117778">
    <property type="entry name" value="D-lysine 5,6-aminomutase beta subunit KamE, N-terminal domain"/>
    <property type="match status" value="1"/>
</dbReference>
<gene>
    <name evidence="2" type="ORF">ENX73_05245</name>
</gene>
<dbReference type="InterPro" id="IPR006158">
    <property type="entry name" value="Cobalamin-bd"/>
</dbReference>
<dbReference type="EMBL" id="DTPE01000207">
    <property type="protein sequence ID" value="HGE75510.1"/>
    <property type="molecule type" value="Genomic_DNA"/>
</dbReference>
<sequence length="249" mass="27422">MIPGVDLSRLKPYGDQMDDGVIQLSFTLPVQNGAKAREAAKLLLGSMNFSEIQIVLSESIGEGFTFFVVYAKTSKHVDYSSIKVIEIESPKMSLEEINDTIERYLGRQIIVVGATIGSDAHTIGLDSILNMKGYHGDSGLERYKMFKVYNLGSQIPPIELVKNARNVKADVILVSQIVTQRDIHVKQLTELVDILDAEKIRDKILLVVGGPRITHELAIELGYDAGFGAGTMPSEVASYIANEIIKKKK</sequence>
<reference evidence="2" key="1">
    <citation type="journal article" date="2020" name="mSystems">
        <title>Genome- and Community-Level Interaction Insights into Carbon Utilization and Element Cycling Functions of Hydrothermarchaeota in Hydrothermal Sediment.</title>
        <authorList>
            <person name="Zhou Z."/>
            <person name="Liu Y."/>
            <person name="Xu W."/>
            <person name="Pan J."/>
            <person name="Luo Z.H."/>
            <person name="Li M."/>
        </authorList>
    </citation>
    <scope>NUCLEOTIDE SEQUENCE [LARGE SCALE GENOMIC DNA]</scope>
    <source>
        <strain evidence="2">SpSt-966</strain>
    </source>
</reference>
<dbReference type="Gene3D" id="3.30.30.60">
    <property type="entry name" value="D-lysine 5,6-aminomutase beta subunit KamE, N-terminal domain"/>
    <property type="match status" value="1"/>
</dbReference>
<feature type="domain" description="B12-binding" evidence="1">
    <location>
        <begin position="108"/>
        <end position="249"/>
    </location>
</feature>
<comment type="caution">
    <text evidence="2">The sequence shown here is derived from an EMBL/GenBank/DDBJ whole genome shotgun (WGS) entry which is preliminary data.</text>
</comment>
<accession>A0A7V3VTA4</accession>
<dbReference type="InterPro" id="IPR036724">
    <property type="entry name" value="Cobalamin-bd_sf"/>
</dbReference>
<dbReference type="Gene3D" id="3.40.50.280">
    <property type="entry name" value="Cobalamin-binding domain"/>
    <property type="match status" value="1"/>
</dbReference>
<dbReference type="GO" id="GO:0046872">
    <property type="term" value="F:metal ion binding"/>
    <property type="evidence" value="ECO:0007669"/>
    <property type="project" value="InterPro"/>
</dbReference>
<dbReference type="AlphaFoldDB" id="A0A7V3VTA4"/>
<dbReference type="Pfam" id="PF02310">
    <property type="entry name" value="B12-binding"/>
    <property type="match status" value="1"/>
</dbReference>
<proteinExistence type="predicted"/>
<dbReference type="GO" id="GO:0046983">
    <property type="term" value="F:protein dimerization activity"/>
    <property type="evidence" value="ECO:0007669"/>
    <property type="project" value="InterPro"/>
</dbReference>